<gene>
    <name evidence="4" type="ORF">C8A01DRAFT_42517</name>
</gene>
<dbReference type="Gene3D" id="3.40.50.720">
    <property type="entry name" value="NAD(P)-binding Rossmann-like Domain"/>
    <property type="match status" value="1"/>
</dbReference>
<dbReference type="InterPro" id="IPR051276">
    <property type="entry name" value="Saccharopine_DH-like_oxidrdct"/>
</dbReference>
<evidence type="ECO:0000256" key="2">
    <source>
        <dbReference type="SAM" id="Phobius"/>
    </source>
</evidence>
<dbReference type="Pfam" id="PF03435">
    <property type="entry name" value="Sacchrp_dh_NADP"/>
    <property type="match status" value="1"/>
</dbReference>
<keyword evidence="2" id="KW-1133">Transmembrane helix</keyword>
<evidence type="ECO:0000313" key="5">
    <source>
        <dbReference type="Proteomes" id="UP001303115"/>
    </source>
</evidence>
<evidence type="ECO:0000313" key="4">
    <source>
        <dbReference type="EMBL" id="KAK4044606.1"/>
    </source>
</evidence>
<comment type="caution">
    <text evidence="4">The sequence shown here is derived from an EMBL/GenBank/DDBJ whole genome shotgun (WGS) entry which is preliminary data.</text>
</comment>
<name>A0AAN6PP70_9PEZI</name>
<reference evidence="5" key="1">
    <citation type="journal article" date="2023" name="Mol. Phylogenet. Evol.">
        <title>Genome-scale phylogeny and comparative genomics of the fungal order Sordariales.</title>
        <authorList>
            <person name="Hensen N."/>
            <person name="Bonometti L."/>
            <person name="Westerberg I."/>
            <person name="Brannstrom I.O."/>
            <person name="Guillou S."/>
            <person name="Cros-Aarteil S."/>
            <person name="Calhoun S."/>
            <person name="Haridas S."/>
            <person name="Kuo A."/>
            <person name="Mondo S."/>
            <person name="Pangilinan J."/>
            <person name="Riley R."/>
            <person name="LaButti K."/>
            <person name="Andreopoulos B."/>
            <person name="Lipzen A."/>
            <person name="Chen C."/>
            <person name="Yan M."/>
            <person name="Daum C."/>
            <person name="Ng V."/>
            <person name="Clum A."/>
            <person name="Steindorff A."/>
            <person name="Ohm R.A."/>
            <person name="Martin F."/>
            <person name="Silar P."/>
            <person name="Natvig D.O."/>
            <person name="Lalanne C."/>
            <person name="Gautier V."/>
            <person name="Ament-Velasquez S.L."/>
            <person name="Kruys A."/>
            <person name="Hutchinson M.I."/>
            <person name="Powell A.J."/>
            <person name="Barry K."/>
            <person name="Miller A.N."/>
            <person name="Grigoriev I.V."/>
            <person name="Debuchy R."/>
            <person name="Gladieux P."/>
            <person name="Hiltunen Thoren M."/>
            <person name="Johannesson H."/>
        </authorList>
    </citation>
    <scope>NUCLEOTIDE SEQUENCE [LARGE SCALE GENOMIC DNA]</scope>
    <source>
        <strain evidence="5">CBS 284.82</strain>
    </source>
</reference>
<dbReference type="PANTHER" id="PTHR12286">
    <property type="entry name" value="SACCHAROPINE DEHYDROGENASE-LIKE OXIDOREDUCTASE"/>
    <property type="match status" value="1"/>
</dbReference>
<keyword evidence="5" id="KW-1185">Reference proteome</keyword>
<dbReference type="EMBL" id="MU854317">
    <property type="protein sequence ID" value="KAK4044606.1"/>
    <property type="molecule type" value="Genomic_DNA"/>
</dbReference>
<dbReference type="AlphaFoldDB" id="A0AAN6PP70"/>
<keyword evidence="2" id="KW-0812">Transmembrane</keyword>
<feature type="domain" description="Saccharopine dehydrogenase NADP binding" evidence="3">
    <location>
        <begin position="11"/>
        <end position="138"/>
    </location>
</feature>
<dbReference type="GO" id="GO:0005811">
    <property type="term" value="C:lipid droplet"/>
    <property type="evidence" value="ECO:0007669"/>
    <property type="project" value="TreeGrafter"/>
</dbReference>
<dbReference type="FunFam" id="3.40.50.720:FF:000592">
    <property type="entry name" value="Similar to saccharopine dehydrogenase"/>
    <property type="match status" value="1"/>
</dbReference>
<dbReference type="GO" id="GO:0009247">
    <property type="term" value="P:glycolipid biosynthetic process"/>
    <property type="evidence" value="ECO:0007669"/>
    <property type="project" value="TreeGrafter"/>
</dbReference>
<proteinExistence type="inferred from homology"/>
<keyword evidence="2" id="KW-0472">Membrane</keyword>
<protein>
    <submittedName>
        <fullName evidence="4">Saccharopine dehydrogenase-domain-containing protein</fullName>
    </submittedName>
</protein>
<dbReference type="Proteomes" id="UP001303115">
    <property type="component" value="Unassembled WGS sequence"/>
</dbReference>
<organism evidence="4 5">
    <name type="scientific">Parachaetomium inaequale</name>
    <dbReference type="NCBI Taxonomy" id="2588326"/>
    <lineage>
        <taxon>Eukaryota</taxon>
        <taxon>Fungi</taxon>
        <taxon>Dikarya</taxon>
        <taxon>Ascomycota</taxon>
        <taxon>Pezizomycotina</taxon>
        <taxon>Sordariomycetes</taxon>
        <taxon>Sordariomycetidae</taxon>
        <taxon>Sordariales</taxon>
        <taxon>Chaetomiaceae</taxon>
        <taxon>Parachaetomium</taxon>
    </lineage>
</organism>
<accession>A0AAN6PP70</accession>
<dbReference type="SUPFAM" id="SSF51735">
    <property type="entry name" value="NAD(P)-binding Rossmann-fold domains"/>
    <property type="match status" value="1"/>
</dbReference>
<dbReference type="InterPro" id="IPR036291">
    <property type="entry name" value="NAD(P)-bd_dom_sf"/>
</dbReference>
<dbReference type="GO" id="GO:0005739">
    <property type="term" value="C:mitochondrion"/>
    <property type="evidence" value="ECO:0007669"/>
    <property type="project" value="TreeGrafter"/>
</dbReference>
<dbReference type="GO" id="GO:0005886">
    <property type="term" value="C:plasma membrane"/>
    <property type="evidence" value="ECO:0007669"/>
    <property type="project" value="TreeGrafter"/>
</dbReference>
<comment type="similarity">
    <text evidence="1">Belongs to the saccharopine dehydrogenase family.</text>
</comment>
<dbReference type="PANTHER" id="PTHR12286:SF5">
    <property type="entry name" value="SACCHAROPINE DEHYDROGENASE-LIKE OXIDOREDUCTASE"/>
    <property type="match status" value="1"/>
</dbReference>
<sequence>MPSKHDRQYDVVVFGATGYTGKYTAQYITTHLPTDLKWAVAGRSQSKLEDVVAECKAVNADRAQPGIEICNLTDADLAALAKKTFILITTVGPYGKLGEHAFKACAENGTHYLDVTGEVPFVAKMLKKYQAAAQASGALMFPQIGIESAPPDLVTWSLASFIRSEFSSPTADVTVSIHNLKSAPSGGTLTTALTILENFTLSDLRAAYAPYSLSPLPRPATNPSKPSLLTRLTGLVSIPSLGLLTTSPAGGTDAAIVQRTWGLLGSVPSRTAQFYGPHFSFREYMRPRNWLTGIAVHCGLMVLGLVMVTPWLRRVVARWVYQPGEGPEAGVASGDEIEYRGIGRRDGGGGERVVCRAGFRGSVYYLTGILLAEAASTLLEEDVELPGGLYTAACLGQPLIDRLERGGFHIETKRLED</sequence>
<dbReference type="InterPro" id="IPR005097">
    <property type="entry name" value="Sacchrp_dh_NADP-bd"/>
</dbReference>
<feature type="transmembrane region" description="Helical" evidence="2">
    <location>
        <begin position="290"/>
        <end position="312"/>
    </location>
</feature>
<evidence type="ECO:0000259" key="3">
    <source>
        <dbReference type="Pfam" id="PF03435"/>
    </source>
</evidence>
<evidence type="ECO:0000256" key="1">
    <source>
        <dbReference type="ARBA" id="ARBA00038048"/>
    </source>
</evidence>